<sequence>MAGFSVFQPCIGEALQFLPPLGTQQLDDMINAVFPGPASIQDKRANVTIDFFEYSQQTGQNFKFYPVPASFSAAAPSPASSAGLYDSAYGSSFNVSPVVSSMSPWPQSPATFSSSFAADEAKTKPRKSTASSSRQATTDFAHHPGMRIMTKDGRDVTNSASRGCKTKEQRDHAHLMRIIKACDACKRKKIRCDPSHKKRTASCSQPEPKTAKKAKKATESPPPPPSDPMADFFTSIPESFDQTSSFESSPETTDDLWSQFVLFDQEPLALADNFIPNDYDFFTDSQGFLTPSSSNSSSSPSQWFAPFTPAPLDSSTPVIASEVLSSGLESPGMISSDLLGEFSPQDLTVPYLNPGVAHGTDYVDFNLYSPPADFFLDEEPLPAKKARSSGRNGGLDAQHGVSPHDIVVASSGGSYSSPPSSAPSGHERQSVAARHLLGEPMYELVLSSQVGIGVHASGLVHDNHTSSLPVAPQSRERLRANCVQPETGGGRVGEQSVLPSQHVPDYQLGQTPSVAVSIVSLDSPPPSRVPALRRKLERHRDLTSTKPSSPLGSPSAVSSPAVLPSAPGLASSVHGRPLSVGQQLQTLSAHVPATNASLGQAVRPTLAEAVQRCRVLGEQSGSGVFSVDSGVTKASGLVATLPMQRLAEEGQKVGQTTALSPISLVGLVAIGLVSSLLAISLQIQLTRHQADLRALVNTFLLASIYCASLLRHASRTPETKPASKPLGTIDNVKTEIQAARRSIGTVQCAVSRRLEGFLPRLPALASVLL</sequence>
<dbReference type="AlphaFoldDB" id="A0AAJ0BHE6"/>
<reference evidence="3" key="1">
    <citation type="submission" date="2023-06" db="EMBL/GenBank/DDBJ databases">
        <title>Genome-scale phylogeny and comparative genomics of the fungal order Sordariales.</title>
        <authorList>
            <consortium name="Lawrence Berkeley National Laboratory"/>
            <person name="Hensen N."/>
            <person name="Bonometti L."/>
            <person name="Westerberg I."/>
            <person name="Brannstrom I.O."/>
            <person name="Guillou S."/>
            <person name="Cros-Aarteil S."/>
            <person name="Calhoun S."/>
            <person name="Haridas S."/>
            <person name="Kuo A."/>
            <person name="Mondo S."/>
            <person name="Pangilinan J."/>
            <person name="Riley R."/>
            <person name="Labutti K."/>
            <person name="Andreopoulos B."/>
            <person name="Lipzen A."/>
            <person name="Chen C."/>
            <person name="Yanf M."/>
            <person name="Daum C."/>
            <person name="Ng V."/>
            <person name="Clum A."/>
            <person name="Steindorff A."/>
            <person name="Ohm R."/>
            <person name="Martin F."/>
            <person name="Silar P."/>
            <person name="Natvig D."/>
            <person name="Lalanne C."/>
            <person name="Gautier V."/>
            <person name="Ament-Velasquez S.L."/>
            <person name="Kruys A."/>
            <person name="Hutchinson M.I."/>
            <person name="Powell A.J."/>
            <person name="Barry K."/>
            <person name="Miller A.N."/>
            <person name="Grigoriev I.V."/>
            <person name="Debuchy R."/>
            <person name="Gladieux P."/>
            <person name="Thoren M.H."/>
            <person name="Johannesson H."/>
        </authorList>
    </citation>
    <scope>NUCLEOTIDE SEQUENCE</scope>
    <source>
        <strain evidence="3">PSN4</strain>
    </source>
</reference>
<organism evidence="3 4">
    <name type="scientific">Echria macrotheca</name>
    <dbReference type="NCBI Taxonomy" id="438768"/>
    <lineage>
        <taxon>Eukaryota</taxon>
        <taxon>Fungi</taxon>
        <taxon>Dikarya</taxon>
        <taxon>Ascomycota</taxon>
        <taxon>Pezizomycotina</taxon>
        <taxon>Sordariomycetes</taxon>
        <taxon>Sordariomycetidae</taxon>
        <taxon>Sordariales</taxon>
        <taxon>Schizotheciaceae</taxon>
        <taxon>Echria</taxon>
    </lineage>
</organism>
<evidence type="ECO:0000313" key="3">
    <source>
        <dbReference type="EMBL" id="KAK1758319.1"/>
    </source>
</evidence>
<protein>
    <recommendedName>
        <fullName evidence="5">Zn(2)-C6 fungal-type domain-containing protein</fullName>
    </recommendedName>
</protein>
<evidence type="ECO:0008006" key="5">
    <source>
        <dbReference type="Google" id="ProtNLM"/>
    </source>
</evidence>
<dbReference type="GO" id="GO:0000981">
    <property type="term" value="F:DNA-binding transcription factor activity, RNA polymerase II-specific"/>
    <property type="evidence" value="ECO:0007669"/>
    <property type="project" value="InterPro"/>
</dbReference>
<feature type="compositionally biased region" description="Polar residues" evidence="2">
    <location>
        <begin position="128"/>
        <end position="138"/>
    </location>
</feature>
<accession>A0AAJ0BHE6</accession>
<dbReference type="InterPro" id="IPR001138">
    <property type="entry name" value="Zn2Cys6_DnaBD"/>
</dbReference>
<evidence type="ECO:0000256" key="2">
    <source>
        <dbReference type="SAM" id="MobiDB-lite"/>
    </source>
</evidence>
<gene>
    <name evidence="3" type="ORF">QBC47DRAFT_374277</name>
</gene>
<comment type="caution">
    <text evidence="3">The sequence shown here is derived from an EMBL/GenBank/DDBJ whole genome shotgun (WGS) entry which is preliminary data.</text>
</comment>
<keyword evidence="4" id="KW-1185">Reference proteome</keyword>
<evidence type="ECO:0000313" key="4">
    <source>
        <dbReference type="Proteomes" id="UP001239445"/>
    </source>
</evidence>
<name>A0AAJ0BHE6_9PEZI</name>
<dbReference type="EMBL" id="MU839829">
    <property type="protein sequence ID" value="KAK1758319.1"/>
    <property type="molecule type" value="Genomic_DNA"/>
</dbReference>
<feature type="region of interest" description="Disordered" evidence="2">
    <location>
        <begin position="518"/>
        <end position="574"/>
    </location>
</feature>
<evidence type="ECO:0000256" key="1">
    <source>
        <dbReference type="ARBA" id="ARBA00023242"/>
    </source>
</evidence>
<keyword evidence="1" id="KW-0539">Nucleus</keyword>
<dbReference type="GO" id="GO:0008270">
    <property type="term" value="F:zinc ion binding"/>
    <property type="evidence" value="ECO:0007669"/>
    <property type="project" value="InterPro"/>
</dbReference>
<feature type="region of interest" description="Disordered" evidence="2">
    <location>
        <begin position="405"/>
        <end position="429"/>
    </location>
</feature>
<dbReference type="Proteomes" id="UP001239445">
    <property type="component" value="Unassembled WGS sequence"/>
</dbReference>
<proteinExistence type="predicted"/>
<feature type="compositionally biased region" description="Low complexity" evidence="2">
    <location>
        <begin position="547"/>
        <end position="572"/>
    </location>
</feature>
<dbReference type="CDD" id="cd00067">
    <property type="entry name" value="GAL4"/>
    <property type="match status" value="1"/>
</dbReference>
<feature type="region of interest" description="Disordered" evidence="2">
    <location>
        <begin position="195"/>
        <end position="234"/>
    </location>
</feature>
<feature type="compositionally biased region" description="Low complexity" evidence="2">
    <location>
        <begin position="409"/>
        <end position="424"/>
    </location>
</feature>
<feature type="region of interest" description="Disordered" evidence="2">
    <location>
        <begin position="115"/>
        <end position="169"/>
    </location>
</feature>